<dbReference type="Proteomes" id="UP000030645">
    <property type="component" value="Unassembled WGS sequence"/>
</dbReference>
<feature type="compositionally biased region" description="Basic and acidic residues" evidence="1">
    <location>
        <begin position="44"/>
        <end position="53"/>
    </location>
</feature>
<sequence>MISGSDGGAGVPQRRTPECRDGGHRNAATAEDDGGRQLWTPGGEKQRGDDPPRMGRLGTGHYTRVSPVPLALKY</sequence>
<reference evidence="3" key="1">
    <citation type="submission" date="2013-01" db="EMBL/GenBank/DDBJ databases">
        <title>Draft Genome Sequence of a Mulberry Tree, Morus notabilis C.K. Schneid.</title>
        <authorList>
            <person name="He N."/>
            <person name="Zhao S."/>
        </authorList>
    </citation>
    <scope>NUCLEOTIDE SEQUENCE</scope>
</reference>
<organism evidence="2 3">
    <name type="scientific">Morus notabilis</name>
    <dbReference type="NCBI Taxonomy" id="981085"/>
    <lineage>
        <taxon>Eukaryota</taxon>
        <taxon>Viridiplantae</taxon>
        <taxon>Streptophyta</taxon>
        <taxon>Embryophyta</taxon>
        <taxon>Tracheophyta</taxon>
        <taxon>Spermatophyta</taxon>
        <taxon>Magnoliopsida</taxon>
        <taxon>eudicotyledons</taxon>
        <taxon>Gunneridae</taxon>
        <taxon>Pentapetalae</taxon>
        <taxon>rosids</taxon>
        <taxon>fabids</taxon>
        <taxon>Rosales</taxon>
        <taxon>Moraceae</taxon>
        <taxon>Moreae</taxon>
        <taxon>Morus</taxon>
    </lineage>
</organism>
<evidence type="ECO:0000313" key="2">
    <source>
        <dbReference type="EMBL" id="EXC35762.1"/>
    </source>
</evidence>
<dbReference type="EMBL" id="KE619210">
    <property type="protein sequence ID" value="EXC35762.1"/>
    <property type="molecule type" value="Genomic_DNA"/>
</dbReference>
<dbReference type="AlphaFoldDB" id="W9SL49"/>
<evidence type="ECO:0000256" key="1">
    <source>
        <dbReference type="SAM" id="MobiDB-lite"/>
    </source>
</evidence>
<feature type="compositionally biased region" description="Gly residues" evidence="1">
    <location>
        <begin position="1"/>
        <end position="10"/>
    </location>
</feature>
<feature type="region of interest" description="Disordered" evidence="1">
    <location>
        <begin position="1"/>
        <end position="74"/>
    </location>
</feature>
<proteinExistence type="predicted"/>
<protein>
    <submittedName>
        <fullName evidence="2">Uncharacterized protein</fullName>
    </submittedName>
</protein>
<keyword evidence="3" id="KW-1185">Reference proteome</keyword>
<gene>
    <name evidence="2" type="ORF">L484_000598</name>
</gene>
<name>W9SL49_9ROSA</name>
<feature type="compositionally biased region" description="Basic and acidic residues" evidence="1">
    <location>
        <begin position="15"/>
        <end position="24"/>
    </location>
</feature>
<evidence type="ECO:0000313" key="3">
    <source>
        <dbReference type="Proteomes" id="UP000030645"/>
    </source>
</evidence>
<accession>W9SL49</accession>